<dbReference type="SMART" id="SM00365">
    <property type="entry name" value="LRR_SD22"/>
    <property type="match status" value="4"/>
</dbReference>
<keyword evidence="5" id="KW-1185">Reference proteome</keyword>
<feature type="compositionally biased region" description="Basic and acidic residues" evidence="3">
    <location>
        <begin position="320"/>
        <end position="333"/>
    </location>
</feature>
<feature type="region of interest" description="Disordered" evidence="3">
    <location>
        <begin position="258"/>
        <end position="406"/>
    </location>
</feature>
<keyword evidence="1" id="KW-0433">Leucine-rich repeat</keyword>
<evidence type="ECO:0000256" key="3">
    <source>
        <dbReference type="SAM" id="MobiDB-lite"/>
    </source>
</evidence>
<gene>
    <name evidence="4" type="ORF">MKW98_002147</name>
</gene>
<protein>
    <submittedName>
        <fullName evidence="4">Uncharacterized protein</fullName>
    </submittedName>
</protein>
<dbReference type="InterPro" id="IPR032675">
    <property type="entry name" value="LRR_dom_sf"/>
</dbReference>
<dbReference type="Gene3D" id="3.80.10.10">
    <property type="entry name" value="Ribonuclease Inhibitor"/>
    <property type="match status" value="2"/>
</dbReference>
<feature type="compositionally biased region" description="Basic and acidic residues" evidence="3">
    <location>
        <begin position="343"/>
        <end position="361"/>
    </location>
</feature>
<dbReference type="InterPro" id="IPR050836">
    <property type="entry name" value="SDS22/Internalin_LRR"/>
</dbReference>
<dbReference type="EMBL" id="JAJJMB010017986">
    <property type="protein sequence ID" value="KAI3832601.1"/>
    <property type="molecule type" value="Genomic_DNA"/>
</dbReference>
<evidence type="ECO:0000256" key="2">
    <source>
        <dbReference type="ARBA" id="ARBA00022737"/>
    </source>
</evidence>
<dbReference type="InterPro" id="IPR003591">
    <property type="entry name" value="Leu-rich_rpt_typical-subtyp"/>
</dbReference>
<keyword evidence="2" id="KW-0677">Repeat</keyword>
<sequence>MTRLNSKKILEENQNKDPSSITSLVLTQKALTDVSCLSEFKNLERLDLAFNNLSSLEGLSSCINLKWLAVVQNKLESLKGIERLSKLQVLNAGKNKLKSMTEVTHLISVRALILNDNEISAICKLDQKELNTLVLSRNPIRKIGDSLVKAKAITKLSLSHCQLENIGSSFKSLADLKEVRLAHNEITIVPSELALNTRLQNLDLGNNSISNWSALKALSSFNSLKNLNLQGNPIAENDTLAKKVKKLVPNLQIYNSRPIERSKANERNSKKDVKSSVVDNSSPNKASDLKDLNEEQREVPKNEKTSKKRIFSEEEDDPFINEKDTNMEKDELKKKKSKVNKLPAKDISSRNKGEIEAEDRLKRKNSKKVKENTVDMIDDGETSFMDLITSSSRDPKERKTEEETIRAKKSVGEALVTFPVNKKKVKGVPTGLAALQLLSPPDEVGMGGHSSWDV</sequence>
<organism evidence="4 5">
    <name type="scientific">Papaver atlanticum</name>
    <dbReference type="NCBI Taxonomy" id="357466"/>
    <lineage>
        <taxon>Eukaryota</taxon>
        <taxon>Viridiplantae</taxon>
        <taxon>Streptophyta</taxon>
        <taxon>Embryophyta</taxon>
        <taxon>Tracheophyta</taxon>
        <taxon>Spermatophyta</taxon>
        <taxon>Magnoliopsida</taxon>
        <taxon>Ranunculales</taxon>
        <taxon>Papaveraceae</taxon>
        <taxon>Papaveroideae</taxon>
        <taxon>Papaver</taxon>
    </lineage>
</organism>
<evidence type="ECO:0000313" key="4">
    <source>
        <dbReference type="EMBL" id="KAI3832601.1"/>
    </source>
</evidence>
<name>A0AAD4RUQ0_9MAGN</name>
<feature type="compositionally biased region" description="Basic and acidic residues" evidence="3">
    <location>
        <begin position="393"/>
        <end position="406"/>
    </location>
</feature>
<comment type="caution">
    <text evidence="4">The sequence shown here is derived from an EMBL/GenBank/DDBJ whole genome shotgun (WGS) entry which is preliminary data.</text>
</comment>
<evidence type="ECO:0000256" key="1">
    <source>
        <dbReference type="ARBA" id="ARBA00022614"/>
    </source>
</evidence>
<feature type="compositionally biased region" description="Basic and acidic residues" evidence="3">
    <location>
        <begin position="287"/>
        <end position="305"/>
    </location>
</feature>
<dbReference type="SMART" id="SM00369">
    <property type="entry name" value="LRR_TYP"/>
    <property type="match status" value="3"/>
</dbReference>
<dbReference type="AlphaFoldDB" id="A0AAD4RUQ0"/>
<feature type="compositionally biased region" description="Basic and acidic residues" evidence="3">
    <location>
        <begin position="258"/>
        <end position="274"/>
    </location>
</feature>
<dbReference type="InterPro" id="IPR001611">
    <property type="entry name" value="Leu-rich_rpt"/>
</dbReference>
<evidence type="ECO:0000313" key="5">
    <source>
        <dbReference type="Proteomes" id="UP001202328"/>
    </source>
</evidence>
<accession>A0AAD4RUQ0</accession>
<dbReference type="Proteomes" id="UP001202328">
    <property type="component" value="Unassembled WGS sequence"/>
</dbReference>
<dbReference type="PANTHER" id="PTHR46652">
    <property type="entry name" value="LEUCINE-RICH REPEAT AND IQ DOMAIN-CONTAINING PROTEIN 1-RELATED"/>
    <property type="match status" value="1"/>
</dbReference>
<dbReference type="SUPFAM" id="SSF52058">
    <property type="entry name" value="L domain-like"/>
    <property type="match status" value="1"/>
</dbReference>
<dbReference type="PROSITE" id="PS51450">
    <property type="entry name" value="LRR"/>
    <property type="match status" value="3"/>
</dbReference>
<proteinExistence type="predicted"/>
<reference evidence="4" key="1">
    <citation type="submission" date="2022-04" db="EMBL/GenBank/DDBJ databases">
        <title>A functionally conserved STORR gene fusion in Papaver species that diverged 16.8 million years ago.</title>
        <authorList>
            <person name="Catania T."/>
        </authorList>
    </citation>
    <scope>NUCLEOTIDE SEQUENCE</scope>
    <source>
        <strain evidence="4">S-188037</strain>
    </source>
</reference>
<dbReference type="PANTHER" id="PTHR46652:SF7">
    <property type="entry name" value="LEUCINE-RICH REPEAT AND IQ DOMAIN-CONTAINING PROTEIN 1"/>
    <property type="match status" value="1"/>
</dbReference>